<keyword evidence="5" id="KW-1185">Reference proteome</keyword>
<accession>A0A1G9MD77</accession>
<feature type="domain" description="Proteinase inhibitor I42 chagasin" evidence="3">
    <location>
        <begin position="28"/>
        <end position="99"/>
    </location>
</feature>
<proteinExistence type="predicted"/>
<dbReference type="Proteomes" id="UP000199440">
    <property type="component" value="Unassembled WGS sequence"/>
</dbReference>
<keyword evidence="2" id="KW-0789">Thiol protease inhibitor</keyword>
<sequence>MGTLYFLNVEYTEKDSGKTIVLETVPFEFAVKLDENSTTGYLWEIAALPDHIKLVKKDLVLPKSRMAGATNSRIFEFSVKEKVAGRLGLNNCRPWDNNDIVDSFVLDFAIN</sequence>
<dbReference type="EMBL" id="FNGV01000002">
    <property type="protein sequence ID" value="SDL72063.1"/>
    <property type="molecule type" value="Genomic_DNA"/>
</dbReference>
<keyword evidence="1" id="KW-0646">Protease inhibitor</keyword>
<gene>
    <name evidence="4" type="ORF">SAMN04488514_102471</name>
</gene>
<evidence type="ECO:0000313" key="4">
    <source>
        <dbReference type="EMBL" id="SDL72063.1"/>
    </source>
</evidence>
<dbReference type="AlphaFoldDB" id="A0A1G9MD77"/>
<evidence type="ECO:0000259" key="3">
    <source>
        <dbReference type="Pfam" id="PF09394"/>
    </source>
</evidence>
<dbReference type="Pfam" id="PF09394">
    <property type="entry name" value="Inhibitor_I42"/>
    <property type="match status" value="1"/>
</dbReference>
<evidence type="ECO:0000256" key="1">
    <source>
        <dbReference type="ARBA" id="ARBA00022690"/>
    </source>
</evidence>
<dbReference type="STRING" id="192904.SAMN04488514_102471"/>
<protein>
    <submittedName>
        <fullName evidence="4">Predicted secreted protein</fullName>
    </submittedName>
</protein>
<evidence type="ECO:0000313" key="5">
    <source>
        <dbReference type="Proteomes" id="UP000199440"/>
    </source>
</evidence>
<dbReference type="Gene3D" id="2.60.40.2020">
    <property type="match status" value="1"/>
</dbReference>
<evidence type="ECO:0000256" key="2">
    <source>
        <dbReference type="ARBA" id="ARBA00022704"/>
    </source>
</evidence>
<dbReference type="OrthoDB" id="9780724at2"/>
<reference evidence="4 5" key="1">
    <citation type="submission" date="2016-10" db="EMBL/GenBank/DDBJ databases">
        <authorList>
            <person name="de Groot N.N."/>
        </authorList>
    </citation>
    <scope>NUCLEOTIDE SEQUENCE [LARGE SCALE GENOMIC DNA]</scope>
    <source>
        <strain evidence="4 5">DSM 19886</strain>
    </source>
</reference>
<dbReference type="SUPFAM" id="SSF141066">
    <property type="entry name" value="ICP-like"/>
    <property type="match status" value="1"/>
</dbReference>
<name>A0A1G9MD77_9FLAO</name>
<dbReference type="InterPro" id="IPR018990">
    <property type="entry name" value="Prot_inh_I42_chagasin"/>
</dbReference>
<dbReference type="GO" id="GO:0004869">
    <property type="term" value="F:cysteine-type endopeptidase inhibitor activity"/>
    <property type="evidence" value="ECO:0007669"/>
    <property type="project" value="UniProtKB-KW"/>
</dbReference>
<organism evidence="4 5">
    <name type="scientific">Kriegella aquimaris</name>
    <dbReference type="NCBI Taxonomy" id="192904"/>
    <lineage>
        <taxon>Bacteria</taxon>
        <taxon>Pseudomonadati</taxon>
        <taxon>Bacteroidota</taxon>
        <taxon>Flavobacteriia</taxon>
        <taxon>Flavobacteriales</taxon>
        <taxon>Flavobacteriaceae</taxon>
        <taxon>Kriegella</taxon>
    </lineage>
</organism>
<dbReference type="InterPro" id="IPR036331">
    <property type="entry name" value="Chagasin-like_sf"/>
</dbReference>